<keyword evidence="5" id="KW-1185">Reference proteome</keyword>
<accession>A0ABU1CVR3</accession>
<feature type="transmembrane region" description="Helical" evidence="1">
    <location>
        <begin position="59"/>
        <end position="77"/>
    </location>
</feature>
<feature type="domain" description="SMODS and SLOG-associating 2TM effector" evidence="2">
    <location>
        <begin position="159"/>
        <end position="279"/>
    </location>
</feature>
<reference evidence="4 5" key="1">
    <citation type="journal article" date="2023" name="Microbiol. Resour. Announc.">
        <title>Whole-genome sequence of Pseudomonas yamanorum OLsAu1 isolated from the edible ectomycorrhizal mushroom Lactarius sp. section Deliciosi.</title>
        <authorList>
            <person name="Ramirez-Mendoza R."/>
            <person name="Angeles-Argaiz R.E."/>
            <person name="Hernandez-Oaxaca D."/>
            <person name="Aguirre-Beltran L."/>
            <person name="Almaraz-Suarez J."/>
            <person name="Perez-Moreno J."/>
        </authorList>
    </citation>
    <scope>NUCLEOTIDE SEQUENCE [LARGE SCALE GENOMIC DNA]</scope>
    <source>
        <strain evidence="4 5">OLsAu1</strain>
    </source>
</reference>
<dbReference type="InterPro" id="IPR040884">
    <property type="entry name" value="SLATT_1"/>
</dbReference>
<dbReference type="Pfam" id="PF18184">
    <property type="entry name" value="SLATT_3"/>
    <property type="match status" value="1"/>
</dbReference>
<dbReference type="RefSeq" id="WP_309255368.1">
    <property type="nucleotide sequence ID" value="NZ_JAVGXC010000023.1"/>
</dbReference>
<organism evidence="4 5">
    <name type="scientific">Pseudomonas yamanorum</name>
    <dbReference type="NCBI Taxonomy" id="515393"/>
    <lineage>
        <taxon>Bacteria</taxon>
        <taxon>Pseudomonadati</taxon>
        <taxon>Pseudomonadota</taxon>
        <taxon>Gammaproteobacteria</taxon>
        <taxon>Pseudomonadales</taxon>
        <taxon>Pseudomonadaceae</taxon>
        <taxon>Pseudomonas</taxon>
    </lineage>
</organism>
<evidence type="ECO:0000259" key="3">
    <source>
        <dbReference type="Pfam" id="PF18184"/>
    </source>
</evidence>
<feature type="domain" description="SMODS and SLOG-associating 2TM effector" evidence="3">
    <location>
        <begin position="10"/>
        <end position="119"/>
    </location>
</feature>
<dbReference type="NCBIfam" id="NF033634">
    <property type="entry name" value="SLATT_1"/>
    <property type="match status" value="1"/>
</dbReference>
<protein>
    <submittedName>
        <fullName evidence="4">DUF4231 domain-containing protein</fullName>
    </submittedName>
</protein>
<dbReference type="InterPro" id="IPR041116">
    <property type="entry name" value="SLATT_3"/>
</dbReference>
<dbReference type="Pfam" id="PF18181">
    <property type="entry name" value="SLATT_1"/>
    <property type="match status" value="1"/>
</dbReference>
<name>A0ABU1CVR3_9PSED</name>
<gene>
    <name evidence="4" type="ORF">RCO22_20660</name>
</gene>
<comment type="caution">
    <text evidence="4">The sequence shown here is derived from an EMBL/GenBank/DDBJ whole genome shotgun (WGS) entry which is preliminary data.</text>
</comment>
<dbReference type="EMBL" id="JAVGXC010000023">
    <property type="protein sequence ID" value="MDR0191364.1"/>
    <property type="molecule type" value="Genomic_DNA"/>
</dbReference>
<keyword evidence="1" id="KW-0812">Transmembrane</keyword>
<evidence type="ECO:0000259" key="2">
    <source>
        <dbReference type="Pfam" id="PF18181"/>
    </source>
</evidence>
<evidence type="ECO:0000313" key="4">
    <source>
        <dbReference type="EMBL" id="MDR0191364.1"/>
    </source>
</evidence>
<feature type="transmembrane region" description="Helical" evidence="1">
    <location>
        <begin position="207"/>
        <end position="226"/>
    </location>
</feature>
<feature type="transmembrane region" description="Helical" evidence="1">
    <location>
        <begin position="181"/>
        <end position="201"/>
    </location>
</feature>
<feature type="transmembrane region" description="Helical" evidence="1">
    <location>
        <begin position="26"/>
        <end position="47"/>
    </location>
</feature>
<sequence length="291" mass="33156">MTMQWAKFYPPIQKAASKNSKTYQSLSIFFLSANLIVLVLAACAGVSDFSYLSFTYPKTSLLVLSILIAYLSSRLHLKQKWYASRSLSETVKSLTWRYYAQALPFGDSEIKNSETLHQSISLACTESNNLIGYEKFKFDSSELSLDPSMYTLEEKISFYVSERLRMQFAWYTDRARVNRRMGLICLWLFVLCNCVAVYFSIQEESGGTGSVSGIFIAVATAFLGWIEAKKYDELAAAYRLTKSEIEKLIFDVHCISNDFDFSQFVTEAEGLFSREHTQWAAKRGYIRGAVL</sequence>
<keyword evidence="1" id="KW-0472">Membrane</keyword>
<evidence type="ECO:0000313" key="5">
    <source>
        <dbReference type="Proteomes" id="UP001224477"/>
    </source>
</evidence>
<dbReference type="Proteomes" id="UP001224477">
    <property type="component" value="Unassembled WGS sequence"/>
</dbReference>
<evidence type="ECO:0000256" key="1">
    <source>
        <dbReference type="SAM" id="Phobius"/>
    </source>
</evidence>
<dbReference type="NCBIfam" id="NF033610">
    <property type="entry name" value="SLATT_3"/>
    <property type="match status" value="1"/>
</dbReference>
<proteinExistence type="predicted"/>
<keyword evidence="1" id="KW-1133">Transmembrane helix</keyword>